<name>A0A0C2JJ83_THEKT</name>
<dbReference type="Proteomes" id="UP000031668">
    <property type="component" value="Unassembled WGS sequence"/>
</dbReference>
<keyword evidence="2" id="KW-1185">Reference proteome</keyword>
<protein>
    <submittedName>
        <fullName evidence="1">Uncharacterized protein</fullName>
    </submittedName>
</protein>
<dbReference type="EMBL" id="JWZT01002428">
    <property type="protein sequence ID" value="KII69448.1"/>
    <property type="molecule type" value="Genomic_DNA"/>
</dbReference>
<proteinExistence type="predicted"/>
<accession>A0A0C2JJ83</accession>
<comment type="caution">
    <text evidence="1">The sequence shown here is derived from an EMBL/GenBank/DDBJ whole genome shotgun (WGS) entry which is preliminary data.</text>
</comment>
<organism evidence="1 2">
    <name type="scientific">Thelohanellus kitauei</name>
    <name type="common">Myxosporean</name>
    <dbReference type="NCBI Taxonomy" id="669202"/>
    <lineage>
        <taxon>Eukaryota</taxon>
        <taxon>Metazoa</taxon>
        <taxon>Cnidaria</taxon>
        <taxon>Myxozoa</taxon>
        <taxon>Myxosporea</taxon>
        <taxon>Bivalvulida</taxon>
        <taxon>Platysporina</taxon>
        <taxon>Myxobolidae</taxon>
        <taxon>Thelohanellus</taxon>
    </lineage>
</organism>
<evidence type="ECO:0000313" key="1">
    <source>
        <dbReference type="EMBL" id="KII69448.1"/>
    </source>
</evidence>
<gene>
    <name evidence="1" type="ORF">RF11_11094</name>
</gene>
<evidence type="ECO:0000313" key="2">
    <source>
        <dbReference type="Proteomes" id="UP000031668"/>
    </source>
</evidence>
<sequence>MIEKLLMIEPVQTRTKTDETFILCNNKHKNNCWRRKRGDRDHERLDSCYKGLKVDAVPIDMISSEIYDLNLLHAGHDKLSLICMIITRSLYTKPYSDTVTKSVTFMTIKLFDTRSLLLEVNPVAWGNINTRSQFEGWDKTSYTA</sequence>
<dbReference type="AlphaFoldDB" id="A0A0C2JJ83"/>
<reference evidence="1 2" key="1">
    <citation type="journal article" date="2014" name="Genome Biol. Evol.">
        <title>The genome of the myxosporean Thelohanellus kitauei shows adaptations to nutrient acquisition within its fish host.</title>
        <authorList>
            <person name="Yang Y."/>
            <person name="Xiong J."/>
            <person name="Zhou Z."/>
            <person name="Huo F."/>
            <person name="Miao W."/>
            <person name="Ran C."/>
            <person name="Liu Y."/>
            <person name="Zhang J."/>
            <person name="Feng J."/>
            <person name="Wang M."/>
            <person name="Wang M."/>
            <person name="Wang L."/>
            <person name="Yao B."/>
        </authorList>
    </citation>
    <scope>NUCLEOTIDE SEQUENCE [LARGE SCALE GENOMIC DNA]</scope>
    <source>
        <strain evidence="1">Wuqing</strain>
    </source>
</reference>